<dbReference type="AlphaFoldDB" id="A0A968GGC0"/>
<gene>
    <name evidence="5" type="primary">rlmB</name>
    <name evidence="5" type="ORF">HCT46_05180</name>
</gene>
<dbReference type="InterPro" id="IPR029026">
    <property type="entry name" value="tRNA_m1G_MTases_N"/>
</dbReference>
<feature type="compositionally biased region" description="Basic residues" evidence="3">
    <location>
        <begin position="503"/>
        <end position="516"/>
    </location>
</feature>
<dbReference type="PANTHER" id="PTHR46429">
    <property type="entry name" value="23S RRNA (GUANOSINE-2'-O-)-METHYLTRANSFERASE RLMB"/>
    <property type="match status" value="1"/>
</dbReference>
<feature type="compositionally biased region" description="Basic and acidic residues" evidence="3">
    <location>
        <begin position="490"/>
        <end position="500"/>
    </location>
</feature>
<keyword evidence="2" id="KW-0808">Transferase</keyword>
<evidence type="ECO:0000313" key="6">
    <source>
        <dbReference type="Proteomes" id="UP000752013"/>
    </source>
</evidence>
<proteinExistence type="predicted"/>
<dbReference type="GO" id="GO:0003723">
    <property type="term" value="F:RNA binding"/>
    <property type="evidence" value="ECO:0007669"/>
    <property type="project" value="InterPro"/>
</dbReference>
<keyword evidence="1" id="KW-0489">Methyltransferase</keyword>
<keyword evidence="6" id="KW-1185">Reference proteome</keyword>
<reference evidence="5" key="1">
    <citation type="submission" date="2020-03" db="EMBL/GenBank/DDBJ databases">
        <title>Spirochaetal bacteria isolated from arthropods constitute a novel genus Entomospira genus novum within the order Spirochaetales.</title>
        <authorList>
            <person name="Grana-Miraglia L."/>
            <person name="Sikutova S."/>
            <person name="Fingerle V."/>
            <person name="Sing A."/>
            <person name="Castillo-Ramirez S."/>
            <person name="Margos G."/>
            <person name="Rudolf I."/>
        </authorList>
    </citation>
    <scope>NUCLEOTIDE SEQUENCE</scope>
    <source>
        <strain evidence="5">BR208</strain>
    </source>
</reference>
<evidence type="ECO:0000259" key="4">
    <source>
        <dbReference type="Pfam" id="PF00588"/>
    </source>
</evidence>
<evidence type="ECO:0000313" key="5">
    <source>
        <dbReference type="EMBL" id="NIZ47306.1"/>
    </source>
</evidence>
<accession>A0A968GGC0</accession>
<dbReference type="RefSeq" id="WP_167703715.1">
    <property type="nucleotide sequence ID" value="NZ_CP118168.1"/>
</dbReference>
<feature type="compositionally biased region" description="Basic residues" evidence="3">
    <location>
        <begin position="472"/>
        <end position="487"/>
    </location>
</feature>
<dbReference type="SUPFAM" id="SSF75217">
    <property type="entry name" value="alpha/beta knot"/>
    <property type="match status" value="1"/>
</dbReference>
<dbReference type="NCBIfam" id="TIGR00186">
    <property type="entry name" value="rRNA_methyl_3"/>
    <property type="match status" value="1"/>
</dbReference>
<dbReference type="EMBL" id="JAATLK010000001">
    <property type="protein sequence ID" value="NIZ47306.1"/>
    <property type="molecule type" value="Genomic_DNA"/>
</dbReference>
<dbReference type="GO" id="GO:0006396">
    <property type="term" value="P:RNA processing"/>
    <property type="evidence" value="ECO:0007669"/>
    <property type="project" value="InterPro"/>
</dbReference>
<dbReference type="GO" id="GO:0032259">
    <property type="term" value="P:methylation"/>
    <property type="evidence" value="ECO:0007669"/>
    <property type="project" value="UniProtKB-KW"/>
</dbReference>
<dbReference type="Proteomes" id="UP000752013">
    <property type="component" value="Unassembled WGS sequence"/>
</dbReference>
<comment type="caution">
    <text evidence="5">The sequence shown here is derived from an EMBL/GenBank/DDBJ whole genome shotgun (WGS) entry which is preliminary data.</text>
</comment>
<dbReference type="Gene3D" id="3.40.1280.10">
    <property type="match status" value="1"/>
</dbReference>
<dbReference type="InterPro" id="IPR004441">
    <property type="entry name" value="rRNA_MeTrfase_TrmH"/>
</dbReference>
<dbReference type="Pfam" id="PF00588">
    <property type="entry name" value="SpoU_methylase"/>
    <property type="match status" value="1"/>
</dbReference>
<feature type="compositionally biased region" description="Basic and acidic residues" evidence="3">
    <location>
        <begin position="257"/>
        <end position="471"/>
    </location>
</feature>
<dbReference type="InterPro" id="IPR029028">
    <property type="entry name" value="Alpha/beta_knot_MTases"/>
</dbReference>
<dbReference type="GO" id="GO:0005829">
    <property type="term" value="C:cytosol"/>
    <property type="evidence" value="ECO:0007669"/>
    <property type="project" value="TreeGrafter"/>
</dbReference>
<feature type="region of interest" description="Disordered" evidence="3">
    <location>
        <begin position="251"/>
        <end position="516"/>
    </location>
</feature>
<evidence type="ECO:0000256" key="1">
    <source>
        <dbReference type="ARBA" id="ARBA00022603"/>
    </source>
</evidence>
<protein>
    <submittedName>
        <fullName evidence="5">23S rRNA (Guanosine(2251)-2'-O)-methyltransferase RlmB</fullName>
    </submittedName>
</protein>
<dbReference type="InterPro" id="IPR001537">
    <property type="entry name" value="SpoU_MeTrfase"/>
</dbReference>
<dbReference type="PANTHER" id="PTHR46429:SF1">
    <property type="entry name" value="23S RRNA (GUANOSINE-2'-O-)-METHYLTRANSFERASE RLMB"/>
    <property type="match status" value="1"/>
</dbReference>
<dbReference type="CDD" id="cd18103">
    <property type="entry name" value="SpoU-like_RlmB"/>
    <property type="match status" value="1"/>
</dbReference>
<sequence length="516" mass="60072">MSEEFLTSIYAIEERIRSKRPCHTLFYDKKSEKLAPLLELAKTFGIPSQEITRNQLKEYGAFHVALSIPEETLTGGTRWLKNKIKHLVSQPRATVLLLDGITDVHNVGAILRSSALFGVDLVVYPERRSASGDSDIVAKVSAGGSEIIEHGAIVNLNYATTLLKESGFWIYGAHMQGTSLKDRDQQQQKIPSHYALFLGAEGKGLSLQVRKSCDELLSIPTNEALNSLNVSVAAGILLYNLQVNRLTSKKTSFPVQQDKDRDRNFSDRPQRGDRDRNFSDRPQRGDRDRNFSDRPQRGDRDRNFSDRPQRGDRDRNFSDRPQRGDRDRNFSDRPQRGDRDRNFSDRPQRGDRDRNFSDRPQRGDRDRNFSDRPQRGDRDRNFSDRPQRGDRDRNFSDRPQRGDRDRNFSDRPQRGDRDRNFSDRPQRGDRDRNFSDRPQRGDRDRNFSDKPQRRDRERDSSSHSRHSDHAPRAKRSATGRHDQHKTKAPGLERRKDHDQFTHPQRKPRSVQRKREK</sequence>
<dbReference type="GO" id="GO:0008173">
    <property type="term" value="F:RNA methyltransferase activity"/>
    <property type="evidence" value="ECO:0007669"/>
    <property type="project" value="InterPro"/>
</dbReference>
<organism evidence="5 6">
    <name type="scientific">Entomospira nematocerorum</name>
    <dbReference type="NCBI Taxonomy" id="2719987"/>
    <lineage>
        <taxon>Bacteria</taxon>
        <taxon>Pseudomonadati</taxon>
        <taxon>Spirochaetota</taxon>
        <taxon>Spirochaetia</taxon>
        <taxon>Spirochaetales</taxon>
        <taxon>Spirochaetaceae</taxon>
        <taxon>Entomospira</taxon>
    </lineage>
</organism>
<evidence type="ECO:0000256" key="2">
    <source>
        <dbReference type="ARBA" id="ARBA00022679"/>
    </source>
</evidence>
<evidence type="ECO:0000256" key="3">
    <source>
        <dbReference type="SAM" id="MobiDB-lite"/>
    </source>
</evidence>
<name>A0A968GGC0_9SPIO</name>
<feature type="domain" description="tRNA/rRNA methyltransferase SpoU type" evidence="4">
    <location>
        <begin position="95"/>
        <end position="239"/>
    </location>
</feature>